<gene>
    <name evidence="4" type="ORF">FC92_GL000209</name>
</gene>
<dbReference type="Proteomes" id="UP000051448">
    <property type="component" value="Unassembled WGS sequence"/>
</dbReference>
<proteinExistence type="predicted"/>
<dbReference type="PIRSF" id="PIRSF007023">
    <property type="entry name" value="UDP-Galf_transf"/>
    <property type="match status" value="1"/>
</dbReference>
<dbReference type="PATRIC" id="fig|1423759.3.peg.215"/>
<evidence type="ECO:0000259" key="3">
    <source>
        <dbReference type="Pfam" id="PF26337"/>
    </source>
</evidence>
<feature type="domain" description="Glucosyltransferase 3-like N-terminal" evidence="2">
    <location>
        <begin position="3"/>
        <end position="150"/>
    </location>
</feature>
<protein>
    <submittedName>
        <fullName evidence="4">Beta-1,6-galactofuranosyltransferase</fullName>
    </submittedName>
</protein>
<name>A0A0R1MRG3_9LACO</name>
<feature type="domain" description="Glucosyltransferase 3-like C-terminal" evidence="3">
    <location>
        <begin position="169"/>
        <end position="327"/>
    </location>
</feature>
<comment type="caution">
    <text evidence="4">The sequence shown here is derived from an EMBL/GenBank/DDBJ whole genome shotgun (WGS) entry which is preliminary data.</text>
</comment>
<organism evidence="4 5">
    <name type="scientific">Liquorilactobacillus hordei DSM 19519</name>
    <dbReference type="NCBI Taxonomy" id="1423759"/>
    <lineage>
        <taxon>Bacteria</taxon>
        <taxon>Bacillati</taxon>
        <taxon>Bacillota</taxon>
        <taxon>Bacilli</taxon>
        <taxon>Lactobacillales</taxon>
        <taxon>Lactobacillaceae</taxon>
        <taxon>Liquorilactobacillus</taxon>
    </lineage>
</organism>
<reference evidence="4 5" key="1">
    <citation type="journal article" date="2015" name="Genome Announc.">
        <title>Expanding the biotechnology potential of lactobacilli through comparative genomics of 213 strains and associated genera.</title>
        <authorList>
            <person name="Sun Z."/>
            <person name="Harris H.M."/>
            <person name="McCann A."/>
            <person name="Guo C."/>
            <person name="Argimon S."/>
            <person name="Zhang W."/>
            <person name="Yang X."/>
            <person name="Jeffery I.B."/>
            <person name="Cooney J.C."/>
            <person name="Kagawa T.F."/>
            <person name="Liu W."/>
            <person name="Song Y."/>
            <person name="Salvetti E."/>
            <person name="Wrobel A."/>
            <person name="Rasinkangas P."/>
            <person name="Parkhill J."/>
            <person name="Rea M.C."/>
            <person name="O'Sullivan O."/>
            <person name="Ritari J."/>
            <person name="Douillard F.P."/>
            <person name="Paul Ross R."/>
            <person name="Yang R."/>
            <person name="Briner A.E."/>
            <person name="Felis G.E."/>
            <person name="de Vos W.M."/>
            <person name="Barrangou R."/>
            <person name="Klaenhammer T.R."/>
            <person name="Caufield P.W."/>
            <person name="Cui Y."/>
            <person name="Zhang H."/>
            <person name="O'Toole P.W."/>
        </authorList>
    </citation>
    <scope>NUCLEOTIDE SEQUENCE [LARGE SCALE GENOMIC DNA]</scope>
    <source>
        <strain evidence="4 5">DSM 19519</strain>
    </source>
</reference>
<dbReference type="InterPro" id="IPR058591">
    <property type="entry name" value="Gtf3_N"/>
</dbReference>
<keyword evidence="1 4" id="KW-0808">Transferase</keyword>
<dbReference type="RefSeq" id="WP_057869356.1">
    <property type="nucleotide sequence ID" value="NZ_AZDX01000010.1"/>
</dbReference>
<evidence type="ECO:0000256" key="1">
    <source>
        <dbReference type="ARBA" id="ARBA00022679"/>
    </source>
</evidence>
<evidence type="ECO:0000259" key="2">
    <source>
        <dbReference type="Pfam" id="PF26334"/>
    </source>
</evidence>
<dbReference type="GeneID" id="98310766"/>
<dbReference type="EMBL" id="AZDX01000010">
    <property type="protein sequence ID" value="KRL07091.1"/>
    <property type="molecule type" value="Genomic_DNA"/>
</dbReference>
<dbReference type="Pfam" id="PF26337">
    <property type="entry name" value="Gtf3_C"/>
    <property type="match status" value="1"/>
</dbReference>
<dbReference type="Gene3D" id="3.40.50.2000">
    <property type="entry name" value="Glycogen Phosphorylase B"/>
    <property type="match status" value="2"/>
</dbReference>
<sequence length="331" mass="38329">MTNYIVTSNDPGKMGGSKAKEDIVKFLKEEGYASFWVNPYQPNKLAKFWYTYSHLMNFLKKSEIDNLIMQYPIPSRYMVDKFVNKLKETKKTNFIIWIHDIQGLQSSDNDSATWEIELFNNADILVVHNEKMKQWLLQNGVNTRMIVLEIFDYDNLQTVQKKHEYEKTVCFAGNLFKSVFLTELNTKNKVYVFGPNMPEKHSANTIYSGQYSPEELSQHLTQNFGLIWDGPSLTTCEGTFGHYLLFNNPHKTSLYISSGVPIIIWEKAALADFVLQNNIGIVIDDLSRLDQVLDSVSAESYNLMKKNIDKMAEKLRTGYYTKEVIKKIDMQ</sequence>
<accession>A0A0R1MRG3</accession>
<dbReference type="InterPro" id="IPR058592">
    <property type="entry name" value="Gtf3_C"/>
</dbReference>
<dbReference type="STRING" id="1423759.FC92_GL000209"/>
<evidence type="ECO:0000313" key="5">
    <source>
        <dbReference type="Proteomes" id="UP000051448"/>
    </source>
</evidence>
<evidence type="ECO:0000313" key="4">
    <source>
        <dbReference type="EMBL" id="KRL07091.1"/>
    </source>
</evidence>
<dbReference type="SUPFAM" id="SSF53756">
    <property type="entry name" value="UDP-Glycosyltransferase/glycogen phosphorylase"/>
    <property type="match status" value="1"/>
</dbReference>
<dbReference type="AlphaFoldDB" id="A0A0R1MRG3"/>
<keyword evidence="5" id="KW-1185">Reference proteome</keyword>
<dbReference type="OrthoDB" id="9790931at2"/>
<dbReference type="Pfam" id="PF26334">
    <property type="entry name" value="Gtf3_N"/>
    <property type="match status" value="1"/>
</dbReference>
<dbReference type="GO" id="GO:0016740">
    <property type="term" value="F:transferase activity"/>
    <property type="evidence" value="ECO:0007669"/>
    <property type="project" value="UniProtKB-KW"/>
</dbReference>